<reference evidence="3 4" key="1">
    <citation type="submission" date="2014-09" db="EMBL/GenBank/DDBJ databases">
        <authorList>
            <person name="Ellenberger Sabrina"/>
        </authorList>
    </citation>
    <scope>NUCLEOTIDE SEQUENCE [LARGE SCALE GENOMIC DNA]</scope>
    <source>
        <strain evidence="3 4">CBS 412.66</strain>
    </source>
</reference>
<sequence>MSEYPIEQCQRSTKENKSYIPDVDQNLTAEQYRYEFPSKQTLLELAYLDDERGYSFFDESSFTNSSYTAIETDQYNDNHHMVYYEDEGSVYDESLVDDGMVSPLYLPIQTSSRRESLETSSVQSSKAVGPAYFLSDIHKHHMHQTVTPTRTTSYMRQGRSIISRAGFSDSANSTSTLKMNAPSHTVLIKLSKHQSSAMTFVKRCSTSLTYIASDEGYNDDDDYMSDGQEMESHCTFLPLSDDEEDYEQDNDYYRQDQAAVKIQSLWRGYRSRRENKQTFSQFRPEQRVFLNLANLCSRLHRRQMNAVDERLNQLEQRLCEETAMRKAFEKAVHDMTEIIDEQQENIHERISQEVDKRQTEIDTLKARLQKEANARHRMEDMMTSILDRMKDAEITREEQAKKDAESRKIMQAKLDLALEEIAIVKRNQAPKSTRTAAAAAATTAVSAAKPSSKKLTTAVRRQVLKSSSPSTIASSPKLPSASKPSLSSITVSSSLSSESLGSYRRFSRPTTSRKAEDMVRPSAVPYVRSDLQSARSSNASTAKTTTKSTKTTKSTRQTNTPLVNRRNFLSQK</sequence>
<dbReference type="Pfam" id="PF00612">
    <property type="entry name" value="IQ"/>
    <property type="match status" value="1"/>
</dbReference>
<proteinExistence type="predicted"/>
<feature type="coiled-coil region" evidence="1">
    <location>
        <begin position="297"/>
        <end position="381"/>
    </location>
</feature>
<feature type="compositionally biased region" description="Low complexity" evidence="2">
    <location>
        <begin position="533"/>
        <end position="560"/>
    </location>
</feature>
<dbReference type="STRING" id="35722.A0A0B7N7Z8"/>
<protein>
    <submittedName>
        <fullName evidence="3">Uncharacterized protein</fullName>
    </submittedName>
</protein>
<evidence type="ECO:0000256" key="1">
    <source>
        <dbReference type="SAM" id="Coils"/>
    </source>
</evidence>
<dbReference type="InterPro" id="IPR000048">
    <property type="entry name" value="IQ_motif_EF-hand-BS"/>
</dbReference>
<keyword evidence="4" id="KW-1185">Reference proteome</keyword>
<gene>
    <name evidence="3" type="primary">PARPA_05409.1 scaffold 18169</name>
</gene>
<dbReference type="AlphaFoldDB" id="A0A0B7N7Z8"/>
<keyword evidence="1" id="KW-0175">Coiled coil</keyword>
<feature type="region of interest" description="Disordered" evidence="2">
    <location>
        <begin position="463"/>
        <end position="488"/>
    </location>
</feature>
<evidence type="ECO:0000256" key="2">
    <source>
        <dbReference type="SAM" id="MobiDB-lite"/>
    </source>
</evidence>
<dbReference type="Proteomes" id="UP000054107">
    <property type="component" value="Unassembled WGS sequence"/>
</dbReference>
<dbReference type="OrthoDB" id="2385347at2759"/>
<dbReference type="Gene3D" id="1.20.5.190">
    <property type="match status" value="1"/>
</dbReference>
<dbReference type="PROSITE" id="PS50096">
    <property type="entry name" value="IQ"/>
    <property type="match status" value="1"/>
</dbReference>
<evidence type="ECO:0000313" key="3">
    <source>
        <dbReference type="EMBL" id="CEP11543.1"/>
    </source>
</evidence>
<dbReference type="SMART" id="SM00015">
    <property type="entry name" value="IQ"/>
    <property type="match status" value="1"/>
</dbReference>
<feature type="compositionally biased region" description="Low complexity" evidence="2">
    <location>
        <begin position="466"/>
        <end position="488"/>
    </location>
</feature>
<dbReference type="EMBL" id="LN726507">
    <property type="protein sequence ID" value="CEP11543.1"/>
    <property type="molecule type" value="Genomic_DNA"/>
</dbReference>
<evidence type="ECO:0000313" key="4">
    <source>
        <dbReference type="Proteomes" id="UP000054107"/>
    </source>
</evidence>
<accession>A0A0B7N7Z8</accession>
<feature type="region of interest" description="Disordered" evidence="2">
    <location>
        <begin position="500"/>
        <end position="572"/>
    </location>
</feature>
<organism evidence="3 4">
    <name type="scientific">Parasitella parasitica</name>
    <dbReference type="NCBI Taxonomy" id="35722"/>
    <lineage>
        <taxon>Eukaryota</taxon>
        <taxon>Fungi</taxon>
        <taxon>Fungi incertae sedis</taxon>
        <taxon>Mucoromycota</taxon>
        <taxon>Mucoromycotina</taxon>
        <taxon>Mucoromycetes</taxon>
        <taxon>Mucorales</taxon>
        <taxon>Mucorineae</taxon>
        <taxon>Mucoraceae</taxon>
        <taxon>Parasitella</taxon>
    </lineage>
</organism>
<name>A0A0B7N7Z8_9FUNG</name>